<accession>A0ACB7GG70</accession>
<evidence type="ECO:0000313" key="1">
    <source>
        <dbReference type="EMBL" id="KAG8638735.1"/>
    </source>
</evidence>
<keyword evidence="2" id="KW-1185">Reference proteome</keyword>
<evidence type="ECO:0000313" key="2">
    <source>
        <dbReference type="Proteomes" id="UP000091857"/>
    </source>
</evidence>
<name>A0ACB7GG70_MANES</name>
<dbReference type="EMBL" id="CM004400">
    <property type="protein sequence ID" value="KAG8638735.1"/>
    <property type="molecule type" value="Genomic_DNA"/>
</dbReference>
<protein>
    <submittedName>
        <fullName evidence="1">Uncharacterized protein</fullName>
    </submittedName>
</protein>
<gene>
    <name evidence="1" type="ORF">MANES_14G055566v8</name>
</gene>
<sequence length="144" mass="16258">MSLAREDDRDNMRCVKSVNNQSSTDNAVYLAKLQDLRRKFPNATISYLDYWSAYSTVIKNPESYGFKKPFKDSCVTGDPSNNFNVFATCGTPPARACSNPAQYINWDGVHLTEAMNKVLTGMFLNGTYSHPPFEYLLGRKQHQG</sequence>
<comment type="caution">
    <text evidence="1">The sequence shown here is derived from an EMBL/GenBank/DDBJ whole genome shotgun (WGS) entry which is preliminary data.</text>
</comment>
<organism evidence="1 2">
    <name type="scientific">Manihot esculenta</name>
    <name type="common">Cassava</name>
    <name type="synonym">Jatropha manihot</name>
    <dbReference type="NCBI Taxonomy" id="3983"/>
    <lineage>
        <taxon>Eukaryota</taxon>
        <taxon>Viridiplantae</taxon>
        <taxon>Streptophyta</taxon>
        <taxon>Embryophyta</taxon>
        <taxon>Tracheophyta</taxon>
        <taxon>Spermatophyta</taxon>
        <taxon>Magnoliopsida</taxon>
        <taxon>eudicotyledons</taxon>
        <taxon>Gunneridae</taxon>
        <taxon>Pentapetalae</taxon>
        <taxon>rosids</taxon>
        <taxon>fabids</taxon>
        <taxon>Malpighiales</taxon>
        <taxon>Euphorbiaceae</taxon>
        <taxon>Crotonoideae</taxon>
        <taxon>Manihoteae</taxon>
        <taxon>Manihot</taxon>
    </lineage>
</organism>
<proteinExistence type="predicted"/>
<dbReference type="Proteomes" id="UP000091857">
    <property type="component" value="Chromosome 14"/>
</dbReference>
<reference evidence="2" key="1">
    <citation type="journal article" date="2016" name="Nat. Biotechnol.">
        <title>Sequencing wild and cultivated cassava and related species reveals extensive interspecific hybridization and genetic diversity.</title>
        <authorList>
            <person name="Bredeson J.V."/>
            <person name="Lyons J.B."/>
            <person name="Prochnik S.E."/>
            <person name="Wu G.A."/>
            <person name="Ha C.M."/>
            <person name="Edsinger-Gonzales E."/>
            <person name="Grimwood J."/>
            <person name="Schmutz J."/>
            <person name="Rabbi I.Y."/>
            <person name="Egesi C."/>
            <person name="Nauluvula P."/>
            <person name="Lebot V."/>
            <person name="Ndunguru J."/>
            <person name="Mkamilo G."/>
            <person name="Bart R.S."/>
            <person name="Setter T.L."/>
            <person name="Gleadow R.M."/>
            <person name="Kulakow P."/>
            <person name="Ferguson M.E."/>
            <person name="Rounsley S."/>
            <person name="Rokhsar D.S."/>
        </authorList>
    </citation>
    <scope>NUCLEOTIDE SEQUENCE [LARGE SCALE GENOMIC DNA]</scope>
    <source>
        <strain evidence="2">cv. AM560-2</strain>
    </source>
</reference>